<gene>
    <name evidence="2" type="ORF">PVAP13_4KG226305</name>
</gene>
<keyword evidence="3" id="KW-1185">Reference proteome</keyword>
<feature type="compositionally biased region" description="Basic and acidic residues" evidence="1">
    <location>
        <begin position="20"/>
        <end position="36"/>
    </location>
</feature>
<comment type="caution">
    <text evidence="2">The sequence shown here is derived from an EMBL/GenBank/DDBJ whole genome shotgun (WGS) entry which is preliminary data.</text>
</comment>
<dbReference type="Proteomes" id="UP000823388">
    <property type="component" value="Chromosome 4K"/>
</dbReference>
<organism evidence="2 3">
    <name type="scientific">Panicum virgatum</name>
    <name type="common">Blackwell switchgrass</name>
    <dbReference type="NCBI Taxonomy" id="38727"/>
    <lineage>
        <taxon>Eukaryota</taxon>
        <taxon>Viridiplantae</taxon>
        <taxon>Streptophyta</taxon>
        <taxon>Embryophyta</taxon>
        <taxon>Tracheophyta</taxon>
        <taxon>Spermatophyta</taxon>
        <taxon>Magnoliopsida</taxon>
        <taxon>Liliopsida</taxon>
        <taxon>Poales</taxon>
        <taxon>Poaceae</taxon>
        <taxon>PACMAD clade</taxon>
        <taxon>Panicoideae</taxon>
        <taxon>Panicodae</taxon>
        <taxon>Paniceae</taxon>
        <taxon>Panicinae</taxon>
        <taxon>Panicum</taxon>
        <taxon>Panicum sect. Hiantes</taxon>
    </lineage>
</organism>
<dbReference type="EMBL" id="CM029043">
    <property type="protein sequence ID" value="KAG2610908.1"/>
    <property type="molecule type" value="Genomic_DNA"/>
</dbReference>
<feature type="region of interest" description="Disordered" evidence="1">
    <location>
        <begin position="1"/>
        <end position="36"/>
    </location>
</feature>
<evidence type="ECO:0000313" key="3">
    <source>
        <dbReference type="Proteomes" id="UP000823388"/>
    </source>
</evidence>
<accession>A0A8T0TMK2</accession>
<dbReference type="AlphaFoldDB" id="A0A8T0TMK2"/>
<sequence length="217" mass="24693">MPMTSASQEELPQEAGAANDEMREREGVDAEVRQLPDQVLRDKAQCIQDMFDRGTAGRLPDRGQKLRLLLDAMHRELNRRQPPRGGARAPGGDGCERIVLSNCAESSDQVLRVKARRMQDIFDKGLANRLPDRGKKLLLAHDALRRELNRRRALRGGARAPGGDGCERIVLSNYAKSSDEEPFENFQDQDFEDFEQQQVTEEEQDQFEEYPEDIQDL</sequence>
<name>A0A8T0TMK2_PANVG</name>
<protein>
    <submittedName>
        <fullName evidence="2">Uncharacterized protein</fullName>
    </submittedName>
</protein>
<evidence type="ECO:0000313" key="2">
    <source>
        <dbReference type="EMBL" id="KAG2610908.1"/>
    </source>
</evidence>
<feature type="compositionally biased region" description="Polar residues" evidence="1">
    <location>
        <begin position="1"/>
        <end position="10"/>
    </location>
</feature>
<proteinExistence type="predicted"/>
<reference evidence="2" key="1">
    <citation type="submission" date="2020-05" db="EMBL/GenBank/DDBJ databases">
        <title>WGS assembly of Panicum virgatum.</title>
        <authorList>
            <person name="Lovell J.T."/>
            <person name="Jenkins J."/>
            <person name="Shu S."/>
            <person name="Juenger T.E."/>
            <person name="Schmutz J."/>
        </authorList>
    </citation>
    <scope>NUCLEOTIDE SEQUENCE</scope>
    <source>
        <strain evidence="2">AP13</strain>
    </source>
</reference>
<evidence type="ECO:0000256" key="1">
    <source>
        <dbReference type="SAM" id="MobiDB-lite"/>
    </source>
</evidence>
<feature type="region of interest" description="Disordered" evidence="1">
    <location>
        <begin position="197"/>
        <end position="217"/>
    </location>
</feature>